<keyword evidence="10" id="KW-0411">Iron-sulfur</keyword>
<evidence type="ECO:0000256" key="8">
    <source>
        <dbReference type="ARBA" id="ARBA00022884"/>
    </source>
</evidence>
<evidence type="ECO:0000256" key="11">
    <source>
        <dbReference type="ARBA" id="ARBA00044771"/>
    </source>
</evidence>
<dbReference type="InterPro" id="IPR032432">
    <property type="entry name" value="Radical_SAM_C"/>
</dbReference>
<dbReference type="Pfam" id="PF16199">
    <property type="entry name" value="Radical_SAM_C"/>
    <property type="match status" value="1"/>
</dbReference>
<dbReference type="InterPro" id="IPR005911">
    <property type="entry name" value="YhcC-like"/>
</dbReference>
<organism evidence="15 16">
    <name type="scientific">Aminithiophilus ramosus</name>
    <dbReference type="NCBI Taxonomy" id="3029084"/>
    <lineage>
        <taxon>Bacteria</taxon>
        <taxon>Thermotogati</taxon>
        <taxon>Synergistota</taxon>
        <taxon>Synergistia</taxon>
        <taxon>Synergistales</taxon>
        <taxon>Aminithiophilaceae</taxon>
        <taxon>Aminithiophilus</taxon>
    </lineage>
</organism>
<dbReference type="Proteomes" id="UP000671879">
    <property type="component" value="Chromosome"/>
</dbReference>
<comment type="pathway">
    <text evidence="2">tRNA modification.</text>
</comment>
<dbReference type="PANTHER" id="PTHR11135">
    <property type="entry name" value="HISTONE ACETYLTRANSFERASE-RELATED"/>
    <property type="match status" value="1"/>
</dbReference>
<feature type="domain" description="N-acetyltransferase" evidence="13">
    <location>
        <begin position="302"/>
        <end position="454"/>
    </location>
</feature>
<dbReference type="GO" id="GO:0000049">
    <property type="term" value="F:tRNA binding"/>
    <property type="evidence" value="ECO:0007669"/>
    <property type="project" value="UniProtKB-KW"/>
</dbReference>
<dbReference type="EC" id="2.3.1.311" evidence="11"/>
<evidence type="ECO:0000313" key="16">
    <source>
        <dbReference type="Proteomes" id="UP000671879"/>
    </source>
</evidence>
<evidence type="ECO:0000256" key="9">
    <source>
        <dbReference type="ARBA" id="ARBA00023004"/>
    </source>
</evidence>
<name>A0A9Q7APG5_9BACT</name>
<sequence length="459" mass="50070">MTERRPSWAEQLKARHGGPVRKIALDAGSGCPNREGLLRGGCLFCDERGGGSGAFLRGLSLADQIRSGLHVARRRFGTDRVILYFQSYSATNVPLETFRATLGEALILAEEEGASVVGLSVGTRPDLVPDAVLDLLSFWTQKGLEVWLELGVQTLDEKGLLFLRRGHDGASSLDACRRARHRNLKVCAHLIAGLPGEKPHQLALSAERLFREGVAGFKFHPLHVLKGTALELLYKGGTFQPLTLEVYVDRVVLALEALPDEIEIQRLTADAREPHLVAPGWIAEKPRFLRALADRLDAPLSPLIRPLNPEEIADAAALVRETFLAEVAPLFPEEGIETFLSFVDEEALAGRLASGHLLFAAVRKGRRTGVAELTPSGHLALLFVDLSDSRRGTGRALVEAVRESALSLEARPETITVNASPNAAAFYRRQGFVACGEERERQGIRYRPMALSLTGPPLC</sequence>
<keyword evidence="16" id="KW-1185">Reference proteome</keyword>
<dbReference type="SUPFAM" id="SSF55729">
    <property type="entry name" value="Acyl-CoA N-acyltransferases (Nat)"/>
    <property type="match status" value="1"/>
</dbReference>
<keyword evidence="7" id="KW-0479">Metal-binding</keyword>
<evidence type="ECO:0000256" key="10">
    <source>
        <dbReference type="ARBA" id="ARBA00023014"/>
    </source>
</evidence>
<dbReference type="PANTHER" id="PTHR11135:SF1">
    <property type="entry name" value="PROTEIN YHCC"/>
    <property type="match status" value="1"/>
</dbReference>
<comment type="catalytic activity">
    <reaction evidence="12">
        <text>uridine(34) in tRNA + acetyl-CoA + S-adenosyl-L-methionine + H2O = 5-(carboxymethyl)uridine(34) in tRNA + 5'-deoxyadenosine + L-methionine + CoA + 2 H(+)</text>
        <dbReference type="Rhea" id="RHEA:61020"/>
        <dbReference type="Rhea" id="RHEA-COMP:10407"/>
        <dbReference type="Rhea" id="RHEA-COMP:11727"/>
        <dbReference type="ChEBI" id="CHEBI:15377"/>
        <dbReference type="ChEBI" id="CHEBI:15378"/>
        <dbReference type="ChEBI" id="CHEBI:17319"/>
        <dbReference type="ChEBI" id="CHEBI:57287"/>
        <dbReference type="ChEBI" id="CHEBI:57288"/>
        <dbReference type="ChEBI" id="CHEBI:57844"/>
        <dbReference type="ChEBI" id="CHEBI:59789"/>
        <dbReference type="ChEBI" id="CHEBI:65315"/>
        <dbReference type="ChEBI" id="CHEBI:74882"/>
        <dbReference type="EC" id="2.3.1.311"/>
    </reaction>
    <physiologicalReaction direction="left-to-right" evidence="12">
        <dbReference type="Rhea" id="RHEA:61021"/>
    </physiologicalReaction>
</comment>
<keyword evidence="5" id="KW-0820">tRNA-binding</keyword>
<evidence type="ECO:0000313" key="15">
    <source>
        <dbReference type="EMBL" id="QTX32968.1"/>
    </source>
</evidence>
<keyword evidence="6" id="KW-0949">S-adenosyl-L-methionine</keyword>
<protein>
    <recommendedName>
        <fullName evidence="11">tRNA carboxymethyluridine synthase</fullName>
        <ecNumber evidence="11">2.3.1.311</ecNumber>
    </recommendedName>
</protein>
<dbReference type="Gene3D" id="3.30.750.200">
    <property type="match status" value="1"/>
</dbReference>
<dbReference type="Pfam" id="PF04055">
    <property type="entry name" value="Radical_SAM"/>
    <property type="match status" value="1"/>
</dbReference>
<dbReference type="SFLD" id="SFLDS00029">
    <property type="entry name" value="Radical_SAM"/>
    <property type="match status" value="1"/>
</dbReference>
<dbReference type="InterPro" id="IPR058240">
    <property type="entry name" value="rSAM_sf"/>
</dbReference>
<dbReference type="GO" id="GO:0051539">
    <property type="term" value="F:4 iron, 4 sulfur cluster binding"/>
    <property type="evidence" value="ECO:0007669"/>
    <property type="project" value="UniProtKB-KW"/>
</dbReference>
<comment type="cofactor">
    <cofactor evidence="1">
        <name>[4Fe-4S] cluster</name>
        <dbReference type="ChEBI" id="CHEBI:49883"/>
    </cofactor>
</comment>
<dbReference type="EMBL" id="CP072943">
    <property type="protein sequence ID" value="QTX32968.1"/>
    <property type="molecule type" value="Genomic_DNA"/>
</dbReference>
<evidence type="ECO:0000256" key="5">
    <source>
        <dbReference type="ARBA" id="ARBA00022555"/>
    </source>
</evidence>
<evidence type="ECO:0000256" key="12">
    <source>
        <dbReference type="ARBA" id="ARBA00047372"/>
    </source>
</evidence>
<gene>
    <name evidence="15" type="ORF">KAR29_03380</name>
</gene>
<dbReference type="PROSITE" id="PS51186">
    <property type="entry name" value="GNAT"/>
    <property type="match status" value="1"/>
</dbReference>
<proteinExistence type="inferred from homology"/>
<evidence type="ECO:0000256" key="1">
    <source>
        <dbReference type="ARBA" id="ARBA00001966"/>
    </source>
</evidence>
<dbReference type="NCBIfam" id="TIGR01212">
    <property type="entry name" value="TIGR01212 family radical SAM protein"/>
    <property type="match status" value="1"/>
</dbReference>
<dbReference type="InterPro" id="IPR039661">
    <property type="entry name" value="ELP3"/>
</dbReference>
<accession>A0A9Q7APG5</accession>
<dbReference type="PROSITE" id="PS51918">
    <property type="entry name" value="RADICAL_SAM"/>
    <property type="match status" value="1"/>
</dbReference>
<evidence type="ECO:0000256" key="7">
    <source>
        <dbReference type="ARBA" id="ARBA00022723"/>
    </source>
</evidence>
<dbReference type="SMART" id="SM00729">
    <property type="entry name" value="Elp3"/>
    <property type="match status" value="1"/>
</dbReference>
<dbReference type="SUPFAM" id="SSF102114">
    <property type="entry name" value="Radical SAM enzymes"/>
    <property type="match status" value="1"/>
</dbReference>
<keyword evidence="8" id="KW-0694">RNA-binding</keyword>
<dbReference type="InterPro" id="IPR007197">
    <property type="entry name" value="rSAM"/>
</dbReference>
<dbReference type="InterPro" id="IPR000182">
    <property type="entry name" value="GNAT_dom"/>
</dbReference>
<dbReference type="SFLD" id="SFLDG01086">
    <property type="entry name" value="elongater_protein-like"/>
    <property type="match status" value="1"/>
</dbReference>
<comment type="similarity">
    <text evidence="3">Belongs to the ELP3 family.</text>
</comment>
<evidence type="ECO:0000256" key="4">
    <source>
        <dbReference type="ARBA" id="ARBA00022485"/>
    </source>
</evidence>
<dbReference type="KEGG" id="aram:KAR29_03380"/>
<feature type="domain" description="Radical SAM core" evidence="14">
    <location>
        <begin position="15"/>
        <end position="261"/>
    </location>
</feature>
<reference evidence="16" key="1">
    <citation type="submission" date="2021-04" db="EMBL/GenBank/DDBJ databases">
        <title>A novel Synergistetes isolate from a pyrite-forming mixed culture.</title>
        <authorList>
            <person name="Bunk B."/>
            <person name="Sproer C."/>
            <person name="Spring S."/>
            <person name="Pester M."/>
        </authorList>
    </citation>
    <scope>NUCLEOTIDE SEQUENCE [LARGE SCALE GENOMIC DNA]</scope>
    <source>
        <strain evidence="16">J.5.4.2-T.3.5.2</strain>
    </source>
</reference>
<dbReference type="SFLD" id="SFLDG01082">
    <property type="entry name" value="B12-binding_domain_containing"/>
    <property type="match status" value="1"/>
</dbReference>
<evidence type="ECO:0000256" key="2">
    <source>
        <dbReference type="ARBA" id="ARBA00005217"/>
    </source>
</evidence>
<dbReference type="InterPro" id="IPR006638">
    <property type="entry name" value="Elp3/MiaA/NifB-like_rSAM"/>
</dbReference>
<dbReference type="Gene3D" id="3.40.630.30">
    <property type="match status" value="1"/>
</dbReference>
<evidence type="ECO:0000259" key="14">
    <source>
        <dbReference type="PROSITE" id="PS51918"/>
    </source>
</evidence>
<dbReference type="RefSeq" id="WP_274374234.1">
    <property type="nucleotide sequence ID" value="NZ_CP072943.1"/>
</dbReference>
<evidence type="ECO:0000259" key="13">
    <source>
        <dbReference type="PROSITE" id="PS51186"/>
    </source>
</evidence>
<dbReference type="InterPro" id="IPR016181">
    <property type="entry name" value="Acyl_CoA_acyltransferase"/>
</dbReference>
<keyword evidence="4" id="KW-0004">4Fe-4S</keyword>
<dbReference type="Pfam" id="PF13673">
    <property type="entry name" value="Acetyltransf_10"/>
    <property type="match status" value="1"/>
</dbReference>
<evidence type="ECO:0000256" key="6">
    <source>
        <dbReference type="ARBA" id="ARBA00022691"/>
    </source>
</evidence>
<dbReference type="GO" id="GO:0046872">
    <property type="term" value="F:metal ion binding"/>
    <property type="evidence" value="ECO:0007669"/>
    <property type="project" value="UniProtKB-KW"/>
</dbReference>
<dbReference type="SFLD" id="SFLDG01091">
    <property type="entry name" value="uncharacterized_CHP01210-like"/>
    <property type="match status" value="1"/>
</dbReference>
<dbReference type="GO" id="GO:0106261">
    <property type="term" value="F:tRNA uridine(34) acetyltransferase activity"/>
    <property type="evidence" value="ECO:0007669"/>
    <property type="project" value="UniProtKB-EC"/>
</dbReference>
<keyword evidence="9" id="KW-0408">Iron</keyword>
<dbReference type="AlphaFoldDB" id="A0A9Q7APG5"/>
<evidence type="ECO:0000256" key="3">
    <source>
        <dbReference type="ARBA" id="ARBA00005494"/>
    </source>
</evidence>